<accession>A0A6P5YDQ9</accession>
<protein>
    <submittedName>
        <fullName evidence="2">Uncharacterized protein LOC111291275</fullName>
    </submittedName>
</protein>
<dbReference type="PANTHER" id="PTHR36019:SF3">
    <property type="entry name" value="PLANT_PROTEIN"/>
    <property type="match status" value="1"/>
</dbReference>
<dbReference type="RefSeq" id="XP_022738654.1">
    <property type="nucleotide sequence ID" value="XM_022882919.1"/>
</dbReference>
<gene>
    <name evidence="2" type="primary">LOC111291275</name>
</gene>
<dbReference type="AlphaFoldDB" id="A0A6P5YDQ9"/>
<dbReference type="OrthoDB" id="1847777at2759"/>
<dbReference type="GeneID" id="111291275"/>
<organism evidence="1 2">
    <name type="scientific">Durio zibethinus</name>
    <name type="common">Durian</name>
    <dbReference type="NCBI Taxonomy" id="66656"/>
    <lineage>
        <taxon>Eukaryota</taxon>
        <taxon>Viridiplantae</taxon>
        <taxon>Streptophyta</taxon>
        <taxon>Embryophyta</taxon>
        <taxon>Tracheophyta</taxon>
        <taxon>Spermatophyta</taxon>
        <taxon>Magnoliopsida</taxon>
        <taxon>eudicotyledons</taxon>
        <taxon>Gunneridae</taxon>
        <taxon>Pentapetalae</taxon>
        <taxon>rosids</taxon>
        <taxon>malvids</taxon>
        <taxon>Malvales</taxon>
        <taxon>Malvaceae</taxon>
        <taxon>Helicteroideae</taxon>
        <taxon>Durio</taxon>
    </lineage>
</organism>
<keyword evidence="1" id="KW-1185">Reference proteome</keyword>
<evidence type="ECO:0000313" key="2">
    <source>
        <dbReference type="RefSeq" id="XP_022738654.1"/>
    </source>
</evidence>
<dbReference type="KEGG" id="dzi:111291275"/>
<name>A0A6P5YDQ9_DURZI</name>
<sequence>MSLNCLTRQVLQRTDSNNHRDHCVKEKDSRKFCGIGIDRSWSGNIYEQIRSDHDPMSVVPSKKIKKGHHRRLNTIDTTYGAVAFEADGEPRLVRSCGMRRDWSFENLREERDEKMRKEMRIR</sequence>
<proteinExistence type="predicted"/>
<evidence type="ECO:0000313" key="1">
    <source>
        <dbReference type="Proteomes" id="UP000515121"/>
    </source>
</evidence>
<reference evidence="2" key="1">
    <citation type="submission" date="2025-08" db="UniProtKB">
        <authorList>
            <consortium name="RefSeq"/>
        </authorList>
    </citation>
    <scope>IDENTIFICATION</scope>
    <source>
        <tissue evidence="2">Fruit stalk</tissue>
    </source>
</reference>
<dbReference type="Proteomes" id="UP000515121">
    <property type="component" value="Unplaced"/>
</dbReference>
<dbReference type="PANTHER" id="PTHR36019">
    <property type="entry name" value="PLANT/PROTEIN"/>
    <property type="match status" value="1"/>
</dbReference>